<evidence type="ECO:0000313" key="2">
    <source>
        <dbReference type="EMBL" id="SFV65844.1"/>
    </source>
</evidence>
<dbReference type="InterPro" id="IPR001789">
    <property type="entry name" value="Sig_transdc_resp-reg_receiver"/>
</dbReference>
<dbReference type="AlphaFoldDB" id="A0A1W1CJA1"/>
<dbReference type="PROSITE" id="PS50110">
    <property type="entry name" value="RESPONSE_REGULATORY"/>
    <property type="match status" value="1"/>
</dbReference>
<evidence type="ECO:0000259" key="1">
    <source>
        <dbReference type="PROSITE" id="PS50110"/>
    </source>
</evidence>
<proteinExistence type="predicted"/>
<organism evidence="2">
    <name type="scientific">hydrothermal vent metagenome</name>
    <dbReference type="NCBI Taxonomy" id="652676"/>
    <lineage>
        <taxon>unclassified sequences</taxon>
        <taxon>metagenomes</taxon>
        <taxon>ecological metagenomes</taxon>
    </lineage>
</organism>
<dbReference type="Gene3D" id="3.40.50.2300">
    <property type="match status" value="1"/>
</dbReference>
<sequence>MSTIMVVDDSKTVRNYHSAILKTMGMDIVEAENGMEALEKSLDAQIDLYLVDVNMPIMDGYSFIKDLRKQENHKYVPVIMVTTQAKAEDRINAYKVGANLFETKPIKPDQLQAYIDILVKK</sequence>
<name>A0A1W1CJA1_9ZZZZ</name>
<dbReference type="PANTHER" id="PTHR43228:SF1">
    <property type="entry name" value="TWO-COMPONENT RESPONSE REGULATOR ARR22"/>
    <property type="match status" value="1"/>
</dbReference>
<dbReference type="GO" id="GO:0000160">
    <property type="term" value="P:phosphorelay signal transduction system"/>
    <property type="evidence" value="ECO:0007669"/>
    <property type="project" value="InterPro"/>
</dbReference>
<dbReference type="InterPro" id="IPR052048">
    <property type="entry name" value="ST_Response_Regulator"/>
</dbReference>
<accession>A0A1W1CJA1</accession>
<dbReference type="EMBL" id="FPHF01000089">
    <property type="protein sequence ID" value="SFV65844.1"/>
    <property type="molecule type" value="Genomic_DNA"/>
</dbReference>
<dbReference type="PANTHER" id="PTHR43228">
    <property type="entry name" value="TWO-COMPONENT RESPONSE REGULATOR"/>
    <property type="match status" value="1"/>
</dbReference>
<dbReference type="SUPFAM" id="SSF52172">
    <property type="entry name" value="CheY-like"/>
    <property type="match status" value="1"/>
</dbReference>
<gene>
    <name evidence="2" type="ORF">MNB_SM-4-1028</name>
</gene>
<reference evidence="2" key="1">
    <citation type="submission" date="2016-10" db="EMBL/GenBank/DDBJ databases">
        <authorList>
            <person name="de Groot N.N."/>
        </authorList>
    </citation>
    <scope>NUCLEOTIDE SEQUENCE</scope>
</reference>
<feature type="domain" description="Response regulatory" evidence="1">
    <location>
        <begin position="3"/>
        <end position="119"/>
    </location>
</feature>
<dbReference type="SMART" id="SM00448">
    <property type="entry name" value="REC"/>
    <property type="match status" value="1"/>
</dbReference>
<protein>
    <submittedName>
        <fullName evidence="2">Chemotaxis regulator-transmits chemoreceptor signals to flagelllar motor components CheY</fullName>
    </submittedName>
</protein>
<keyword evidence="2" id="KW-0675">Receptor</keyword>
<dbReference type="InterPro" id="IPR011006">
    <property type="entry name" value="CheY-like_superfamily"/>
</dbReference>
<dbReference type="Pfam" id="PF00072">
    <property type="entry name" value="Response_reg"/>
    <property type="match status" value="1"/>
</dbReference>